<evidence type="ECO:0000259" key="13">
    <source>
        <dbReference type="PROSITE" id="PS51843"/>
    </source>
</evidence>
<organism evidence="14 15">
    <name type="scientific">Meloidogyne floridensis</name>
    <dbReference type="NCBI Taxonomy" id="298350"/>
    <lineage>
        <taxon>Eukaryota</taxon>
        <taxon>Metazoa</taxon>
        <taxon>Ecdysozoa</taxon>
        <taxon>Nematoda</taxon>
        <taxon>Chromadorea</taxon>
        <taxon>Rhabditida</taxon>
        <taxon>Tylenchina</taxon>
        <taxon>Tylenchomorpha</taxon>
        <taxon>Tylenchoidea</taxon>
        <taxon>Meloidogynidae</taxon>
        <taxon>Meloidogyninae</taxon>
        <taxon>Meloidogyne</taxon>
    </lineage>
</organism>
<dbReference type="InterPro" id="IPR035500">
    <property type="entry name" value="NHR-like_dom_sf"/>
</dbReference>
<dbReference type="GO" id="GO:0008270">
    <property type="term" value="F:zinc ion binding"/>
    <property type="evidence" value="ECO:0007669"/>
    <property type="project" value="UniProtKB-KW"/>
</dbReference>
<feature type="region of interest" description="Disordered" evidence="11">
    <location>
        <begin position="225"/>
        <end position="307"/>
    </location>
</feature>
<keyword evidence="6" id="KW-0805">Transcription regulation</keyword>
<evidence type="ECO:0000256" key="6">
    <source>
        <dbReference type="ARBA" id="ARBA00023015"/>
    </source>
</evidence>
<keyword evidence="14" id="KW-1185">Reference proteome</keyword>
<feature type="compositionally biased region" description="Low complexity" evidence="11">
    <location>
        <begin position="108"/>
        <end position="132"/>
    </location>
</feature>
<feature type="domain" description="NR LBD" evidence="13">
    <location>
        <begin position="395"/>
        <end position="630"/>
    </location>
</feature>
<dbReference type="InterPro" id="IPR001628">
    <property type="entry name" value="Znf_hrmn_rcpt"/>
</dbReference>
<evidence type="ECO:0000313" key="14">
    <source>
        <dbReference type="Proteomes" id="UP000887560"/>
    </source>
</evidence>
<evidence type="ECO:0000256" key="5">
    <source>
        <dbReference type="ARBA" id="ARBA00022833"/>
    </source>
</evidence>
<comment type="similarity">
    <text evidence="2">Belongs to the nuclear hormone receptor family.</text>
</comment>
<dbReference type="Pfam" id="PF00104">
    <property type="entry name" value="Hormone_recep"/>
    <property type="match status" value="1"/>
</dbReference>
<dbReference type="PROSITE" id="PS51030">
    <property type="entry name" value="NUCLEAR_REC_DBD_2"/>
    <property type="match status" value="1"/>
</dbReference>
<evidence type="ECO:0000256" key="10">
    <source>
        <dbReference type="ARBA" id="ARBA00023242"/>
    </source>
</evidence>
<protein>
    <submittedName>
        <fullName evidence="15">Nuclear receptor</fullName>
    </submittedName>
</protein>
<dbReference type="AlphaFoldDB" id="A0A915P6B1"/>
<dbReference type="PRINTS" id="PR00047">
    <property type="entry name" value="STROIDFINGER"/>
</dbReference>
<evidence type="ECO:0000256" key="7">
    <source>
        <dbReference type="ARBA" id="ARBA00023125"/>
    </source>
</evidence>
<keyword evidence="8" id="KW-0804">Transcription</keyword>
<feature type="compositionally biased region" description="Low complexity" evidence="11">
    <location>
        <begin position="227"/>
        <end position="243"/>
    </location>
</feature>
<keyword evidence="5" id="KW-0862">Zinc</keyword>
<feature type="compositionally biased region" description="Polar residues" evidence="11">
    <location>
        <begin position="820"/>
        <end position="833"/>
    </location>
</feature>
<evidence type="ECO:0000256" key="9">
    <source>
        <dbReference type="ARBA" id="ARBA00023170"/>
    </source>
</evidence>
<feature type="compositionally biased region" description="Low complexity" evidence="11">
    <location>
        <begin position="349"/>
        <end position="366"/>
    </location>
</feature>
<feature type="compositionally biased region" description="Polar residues" evidence="11">
    <location>
        <begin position="280"/>
        <end position="307"/>
    </location>
</feature>
<dbReference type="InterPro" id="IPR000536">
    <property type="entry name" value="Nucl_hrmn_rcpt_lig-bd"/>
</dbReference>
<dbReference type="PRINTS" id="PR00398">
    <property type="entry name" value="STRDHORMONER"/>
</dbReference>
<feature type="compositionally biased region" description="Gly residues" evidence="11">
    <location>
        <begin position="925"/>
        <end position="934"/>
    </location>
</feature>
<feature type="domain" description="Nuclear receptor" evidence="12">
    <location>
        <begin position="140"/>
        <end position="215"/>
    </location>
</feature>
<dbReference type="WBParaSite" id="scf7180000422818.g9670">
    <property type="protein sequence ID" value="scf7180000422818.g9670"/>
    <property type="gene ID" value="scf7180000422818.g9670"/>
</dbReference>
<keyword evidence="9" id="KW-0675">Receptor</keyword>
<feature type="region of interest" description="Disordered" evidence="11">
    <location>
        <begin position="913"/>
        <end position="934"/>
    </location>
</feature>
<dbReference type="CDD" id="cd06960">
    <property type="entry name" value="NR_DBD_HNF4A"/>
    <property type="match status" value="1"/>
</dbReference>
<feature type="region of interest" description="Disordered" evidence="11">
    <location>
        <begin position="335"/>
        <end position="377"/>
    </location>
</feature>
<evidence type="ECO:0000259" key="12">
    <source>
        <dbReference type="PROSITE" id="PS51030"/>
    </source>
</evidence>
<dbReference type="Pfam" id="PF00105">
    <property type="entry name" value="zf-C4"/>
    <property type="match status" value="1"/>
</dbReference>
<feature type="compositionally biased region" description="Polar residues" evidence="11">
    <location>
        <begin position="639"/>
        <end position="658"/>
    </location>
</feature>
<evidence type="ECO:0000256" key="8">
    <source>
        <dbReference type="ARBA" id="ARBA00023163"/>
    </source>
</evidence>
<keyword evidence="3" id="KW-0479">Metal-binding</keyword>
<dbReference type="InterPro" id="IPR049636">
    <property type="entry name" value="HNF4-like_DBD"/>
</dbReference>
<dbReference type="InterPro" id="IPR013088">
    <property type="entry name" value="Znf_NHR/GATA"/>
</dbReference>
<dbReference type="Gene3D" id="1.10.565.10">
    <property type="entry name" value="Retinoid X Receptor"/>
    <property type="match status" value="1"/>
</dbReference>
<dbReference type="InterPro" id="IPR050274">
    <property type="entry name" value="Nuclear_hormone_rcpt_NR2"/>
</dbReference>
<keyword evidence="4" id="KW-0863">Zinc-finger</keyword>
<dbReference type="GO" id="GO:0005634">
    <property type="term" value="C:nucleus"/>
    <property type="evidence" value="ECO:0007669"/>
    <property type="project" value="UniProtKB-SubCell"/>
</dbReference>
<name>A0A915P6B1_9BILA</name>
<dbReference type="Proteomes" id="UP000887560">
    <property type="component" value="Unplaced"/>
</dbReference>
<evidence type="ECO:0000313" key="15">
    <source>
        <dbReference type="WBParaSite" id="scf7180000422818.g9670"/>
    </source>
</evidence>
<keyword evidence="7" id="KW-0238">DNA-binding</keyword>
<dbReference type="PROSITE" id="PS00031">
    <property type="entry name" value="NUCLEAR_REC_DBD_1"/>
    <property type="match status" value="1"/>
</dbReference>
<accession>A0A915P6B1</accession>
<dbReference type="FunFam" id="3.30.50.10:FF:000030">
    <property type="entry name" value="Nuclear Hormone Receptor family"/>
    <property type="match status" value="1"/>
</dbReference>
<dbReference type="SMART" id="SM00399">
    <property type="entry name" value="ZnF_C4"/>
    <property type="match status" value="1"/>
</dbReference>
<comment type="subcellular location">
    <subcellularLocation>
        <location evidence="1">Nucleus</location>
    </subcellularLocation>
</comment>
<reference evidence="15" key="1">
    <citation type="submission" date="2022-11" db="UniProtKB">
        <authorList>
            <consortium name="WormBaseParasite"/>
        </authorList>
    </citation>
    <scope>IDENTIFICATION</scope>
</reference>
<feature type="compositionally biased region" description="Polar residues" evidence="11">
    <location>
        <begin position="668"/>
        <end position="705"/>
    </location>
</feature>
<feature type="region of interest" description="Disordered" evidence="11">
    <location>
        <begin position="820"/>
        <end position="845"/>
    </location>
</feature>
<evidence type="ECO:0000256" key="11">
    <source>
        <dbReference type="SAM" id="MobiDB-lite"/>
    </source>
</evidence>
<dbReference type="SUPFAM" id="SSF48508">
    <property type="entry name" value="Nuclear receptor ligand-binding domain"/>
    <property type="match status" value="1"/>
</dbReference>
<dbReference type="GO" id="GO:0000978">
    <property type="term" value="F:RNA polymerase II cis-regulatory region sequence-specific DNA binding"/>
    <property type="evidence" value="ECO:0007669"/>
    <property type="project" value="InterPro"/>
</dbReference>
<feature type="compositionally biased region" description="Low complexity" evidence="11">
    <location>
        <begin position="713"/>
        <end position="731"/>
    </location>
</feature>
<evidence type="ECO:0000256" key="2">
    <source>
        <dbReference type="ARBA" id="ARBA00005993"/>
    </source>
</evidence>
<dbReference type="GO" id="GO:0003700">
    <property type="term" value="F:DNA-binding transcription factor activity"/>
    <property type="evidence" value="ECO:0007669"/>
    <property type="project" value="InterPro"/>
</dbReference>
<feature type="region of interest" description="Disordered" evidence="11">
    <location>
        <begin position="636"/>
        <end position="749"/>
    </location>
</feature>
<feature type="compositionally biased region" description="Low complexity" evidence="11">
    <location>
        <begin position="266"/>
        <end position="279"/>
    </location>
</feature>
<evidence type="ECO:0000256" key="1">
    <source>
        <dbReference type="ARBA" id="ARBA00004123"/>
    </source>
</evidence>
<dbReference type="InterPro" id="IPR001723">
    <property type="entry name" value="Nuclear_hrmn_rcpt"/>
</dbReference>
<evidence type="ECO:0000256" key="3">
    <source>
        <dbReference type="ARBA" id="ARBA00022723"/>
    </source>
</evidence>
<dbReference type="PROSITE" id="PS51843">
    <property type="entry name" value="NR_LBD"/>
    <property type="match status" value="1"/>
</dbReference>
<sequence length="934" mass="102768">MVEEQQKRKRTPSQLVCPKIEEIGLFCGTASNNNLITTNNSGQIYNCQMNQMTFMGGQNVAQLQSIPPPLPPPPHPCDILSTNEEIIDNSNSNIIQPSPTTTTCLSDQNNMTQQQQKQQQSTTNFNNNLSSNPPTEKSNSLTCTVCGDVATGRHYGSVACNGCKGFFRRTIRRNYKYTCRFNSNCQIDKHNRAVCRACRYSRCIMFGMKVDAVQSERDLIGKRSRYSSASGTPGPIPSTSSPPLQHQQSLEEEGQLSPISKDEQLHQQTQQVAQQPQTQNILSVSSQQQNSGINRSNIPTTQTDTSQLCEVDIDEHISRKRSLSSGNHYEQLKPARRNFTTNNNPIPHQLLTTTTTEQQQQQNQAQPELNSINEADPWSGQSGRALLRHLLCSEEKISNMRDTVVAHACTLQYSTRGSRFPFTGDGNTRKASENDILQSLHTQLLLVIEWAKTLKPFADLPTEDQTALLKNFAAQHVVLCVAYRSTTDFLKLINDSCIPRIVNGAEKDLFYRRDAERVMDMLVSPMRFLRMDDVEFVALKACILFNPVARGLSSNSVMSILQTRRHIFRALQNYVRAKAPNDEDRIGDLTFFVLSPLQSLAKAVSEDVLVSKITGIARLDQLMEELMLEDLDLKEMSMGNDSNQGDEASTSTSQQQGGDHSIPIQGHVDSSSNNTISAPISNHPQSMNSQWSGTTGPVQPNSPISKQRGRNVSSASDSSQATSSSGSPSQTFLQPVPSTPSPYSSGIITATGGGGTVPISPVSESEFSSSALSSYVFGNSLYGNIQPPFAWHSPSNTGIQSNNDVCFSSNPTTSTKLISQQQQTSPNNILTSINPPPIYNNSTNSQQYYNNSNNIQESSQHYYRNQNNNQQEERRGGEINSINQPNNCAWGVANKQMQHHFVPTPSTPVPAIYSGTSPSPPQRFGVGGVGGGGR</sequence>
<evidence type="ECO:0000256" key="4">
    <source>
        <dbReference type="ARBA" id="ARBA00022771"/>
    </source>
</evidence>
<dbReference type="PANTHER" id="PTHR24083">
    <property type="entry name" value="NUCLEAR HORMONE RECEPTOR"/>
    <property type="match status" value="1"/>
</dbReference>
<dbReference type="Gene3D" id="3.30.50.10">
    <property type="entry name" value="Erythroid Transcription Factor GATA-1, subunit A"/>
    <property type="match status" value="1"/>
</dbReference>
<keyword evidence="10" id="KW-0539">Nucleus</keyword>
<feature type="region of interest" description="Disordered" evidence="11">
    <location>
        <begin position="106"/>
        <end position="140"/>
    </location>
</feature>
<dbReference type="SUPFAM" id="SSF57716">
    <property type="entry name" value="Glucocorticoid receptor-like (DNA-binding domain)"/>
    <property type="match status" value="1"/>
</dbReference>
<proteinExistence type="inferred from homology"/>
<dbReference type="SMART" id="SM00430">
    <property type="entry name" value="HOLI"/>
    <property type="match status" value="1"/>
</dbReference>